<dbReference type="SUPFAM" id="SSF52743">
    <property type="entry name" value="Subtilisin-like"/>
    <property type="match status" value="1"/>
</dbReference>
<keyword evidence="5 12" id="KW-0812">Transmembrane</keyword>
<evidence type="ECO:0000256" key="12">
    <source>
        <dbReference type="SAM" id="Phobius"/>
    </source>
</evidence>
<gene>
    <name evidence="14" type="ORF">Cme02nite_22110</name>
</gene>
<dbReference type="GO" id="GO:0005886">
    <property type="term" value="C:plasma membrane"/>
    <property type="evidence" value="ECO:0007669"/>
    <property type="project" value="UniProtKB-SubCell"/>
</dbReference>
<evidence type="ECO:0000313" key="15">
    <source>
        <dbReference type="Proteomes" id="UP000660339"/>
    </source>
</evidence>
<proteinExistence type="inferred from homology"/>
<accession>A0A8J3PEP1</accession>
<evidence type="ECO:0000256" key="6">
    <source>
        <dbReference type="ARBA" id="ARBA00022801"/>
    </source>
</evidence>
<dbReference type="Pfam" id="PF00082">
    <property type="entry name" value="Peptidase_S8"/>
    <property type="match status" value="1"/>
</dbReference>
<feature type="transmembrane region" description="Helical" evidence="12">
    <location>
        <begin position="21"/>
        <end position="46"/>
    </location>
</feature>
<keyword evidence="9 12" id="KW-0472">Membrane</keyword>
<feature type="active site" description="Charge relay system" evidence="10">
    <location>
        <position position="125"/>
    </location>
</feature>
<keyword evidence="8 12" id="KW-1133">Transmembrane helix</keyword>
<evidence type="ECO:0000256" key="3">
    <source>
        <dbReference type="ARBA" id="ARBA00022475"/>
    </source>
</evidence>
<evidence type="ECO:0000256" key="4">
    <source>
        <dbReference type="ARBA" id="ARBA00022670"/>
    </source>
</evidence>
<evidence type="ECO:0000256" key="11">
    <source>
        <dbReference type="RuleBase" id="RU003355"/>
    </source>
</evidence>
<dbReference type="PROSITE" id="PS51892">
    <property type="entry name" value="SUBTILASE"/>
    <property type="match status" value="1"/>
</dbReference>
<evidence type="ECO:0000313" key="14">
    <source>
        <dbReference type="EMBL" id="GIG13879.1"/>
    </source>
</evidence>
<sequence>MADPDKAWGGDMHRSRPMVAFAARTVVFSVVVGCGVVGIATAPAFAGPCPDGVPAPGQVITAKPWPQQRWDLSALPRGIDGSGVIVAVLDSGVDGNHPQLRGRVIAGQDLLPGGGTDGRQDCLGHGTGVASVIAARPAVGVEFRGIAPGAQILPLRVSEQLGGKEKTGRGRQADVPGMAAAVRFAVSKKARVINLSLSYGNSTTAKLAELREAVREAIAQDVVVIAAAGNQKNEGNPTPYPASWDDVLGVGAIDESGQRLAASQTGPYVDLVAPGDQVIVARPGRGHTTESGTSFAAPMVAATAALIRQAYPKLTESQVRRRLLATADPAPGGRLSGDYGVGILNPVRAVTDVMDGAARVTPAALVPRAADPAAEAAAVRATEQRSRALWLAGIGIVLAGLVLGLAMALPSGIRRRWRAAGQHGGTD</sequence>
<dbReference type="InterPro" id="IPR000209">
    <property type="entry name" value="Peptidase_S8/S53_dom"/>
</dbReference>
<dbReference type="PROSITE" id="PS00138">
    <property type="entry name" value="SUBTILASE_SER"/>
    <property type="match status" value="1"/>
</dbReference>
<reference evidence="14" key="1">
    <citation type="submission" date="2021-01" db="EMBL/GenBank/DDBJ databases">
        <title>Whole genome shotgun sequence of Catellatospora methionotrophica NBRC 14553.</title>
        <authorList>
            <person name="Komaki H."/>
            <person name="Tamura T."/>
        </authorList>
    </citation>
    <scope>NUCLEOTIDE SEQUENCE</scope>
    <source>
        <strain evidence="14">NBRC 14553</strain>
    </source>
</reference>
<dbReference type="InterPro" id="IPR050131">
    <property type="entry name" value="Peptidase_S8_subtilisin-like"/>
</dbReference>
<dbReference type="InterPro" id="IPR023827">
    <property type="entry name" value="Peptidase_S8_Asp-AS"/>
</dbReference>
<evidence type="ECO:0000256" key="5">
    <source>
        <dbReference type="ARBA" id="ARBA00022692"/>
    </source>
</evidence>
<dbReference type="InterPro" id="IPR036852">
    <property type="entry name" value="Peptidase_S8/S53_dom_sf"/>
</dbReference>
<dbReference type="Proteomes" id="UP000660339">
    <property type="component" value="Unassembled WGS sequence"/>
</dbReference>
<evidence type="ECO:0000256" key="7">
    <source>
        <dbReference type="ARBA" id="ARBA00022825"/>
    </source>
</evidence>
<keyword evidence="3" id="KW-1003">Cell membrane</keyword>
<keyword evidence="15" id="KW-1185">Reference proteome</keyword>
<comment type="similarity">
    <text evidence="2 10 11">Belongs to the peptidase S8 family.</text>
</comment>
<feature type="active site" description="Charge relay system" evidence="10">
    <location>
        <position position="90"/>
    </location>
</feature>
<dbReference type="PRINTS" id="PR00723">
    <property type="entry name" value="SUBTILISIN"/>
</dbReference>
<dbReference type="GO" id="GO:0004252">
    <property type="term" value="F:serine-type endopeptidase activity"/>
    <property type="evidence" value="ECO:0007669"/>
    <property type="project" value="UniProtKB-UniRule"/>
</dbReference>
<dbReference type="InterPro" id="IPR023828">
    <property type="entry name" value="Peptidase_S8_Ser-AS"/>
</dbReference>
<dbReference type="InterPro" id="IPR022398">
    <property type="entry name" value="Peptidase_S8_His-AS"/>
</dbReference>
<evidence type="ECO:0000256" key="1">
    <source>
        <dbReference type="ARBA" id="ARBA00004162"/>
    </source>
</evidence>
<protein>
    <recommendedName>
        <fullName evidence="13">Peptidase S8/S53 domain-containing protein</fullName>
    </recommendedName>
</protein>
<name>A0A8J3PEP1_9ACTN</name>
<evidence type="ECO:0000256" key="9">
    <source>
        <dbReference type="ARBA" id="ARBA00023136"/>
    </source>
</evidence>
<keyword evidence="7 10" id="KW-0720">Serine protease</keyword>
<dbReference type="InterPro" id="IPR015500">
    <property type="entry name" value="Peptidase_S8_subtilisin-rel"/>
</dbReference>
<dbReference type="PROSITE" id="PS00136">
    <property type="entry name" value="SUBTILASE_ASP"/>
    <property type="match status" value="1"/>
</dbReference>
<evidence type="ECO:0000256" key="2">
    <source>
        <dbReference type="ARBA" id="ARBA00011073"/>
    </source>
</evidence>
<dbReference type="PANTHER" id="PTHR43806">
    <property type="entry name" value="PEPTIDASE S8"/>
    <property type="match status" value="1"/>
</dbReference>
<feature type="transmembrane region" description="Helical" evidence="12">
    <location>
        <begin position="388"/>
        <end position="409"/>
    </location>
</feature>
<dbReference type="NCBIfam" id="TIGR03921">
    <property type="entry name" value="T7SS_mycosin"/>
    <property type="match status" value="1"/>
</dbReference>
<comment type="subcellular location">
    <subcellularLocation>
        <location evidence="1">Cell membrane</location>
        <topology evidence="1">Single-pass membrane protein</topology>
    </subcellularLocation>
</comment>
<dbReference type="AlphaFoldDB" id="A0A8J3PEP1"/>
<feature type="domain" description="Peptidase S8/S53" evidence="13">
    <location>
        <begin position="81"/>
        <end position="342"/>
    </location>
</feature>
<dbReference type="GO" id="GO:0006508">
    <property type="term" value="P:proteolysis"/>
    <property type="evidence" value="ECO:0007669"/>
    <property type="project" value="UniProtKB-KW"/>
</dbReference>
<dbReference type="EMBL" id="BONJ01000008">
    <property type="protein sequence ID" value="GIG13879.1"/>
    <property type="molecule type" value="Genomic_DNA"/>
</dbReference>
<comment type="caution">
    <text evidence="14">The sequence shown here is derived from an EMBL/GenBank/DDBJ whole genome shotgun (WGS) entry which is preliminary data.</text>
</comment>
<dbReference type="InterPro" id="IPR023834">
    <property type="entry name" value="T7SS_pept_S8A_mycosin"/>
</dbReference>
<keyword evidence="4 10" id="KW-0645">Protease</keyword>
<keyword evidence="6 10" id="KW-0378">Hydrolase</keyword>
<dbReference type="PROSITE" id="PS00137">
    <property type="entry name" value="SUBTILASE_HIS"/>
    <property type="match status" value="1"/>
</dbReference>
<evidence type="ECO:0000256" key="8">
    <source>
        <dbReference type="ARBA" id="ARBA00022989"/>
    </source>
</evidence>
<evidence type="ECO:0000256" key="10">
    <source>
        <dbReference type="PROSITE-ProRule" id="PRU01240"/>
    </source>
</evidence>
<organism evidence="14 15">
    <name type="scientific">Catellatospora methionotrophica</name>
    <dbReference type="NCBI Taxonomy" id="121620"/>
    <lineage>
        <taxon>Bacteria</taxon>
        <taxon>Bacillati</taxon>
        <taxon>Actinomycetota</taxon>
        <taxon>Actinomycetes</taxon>
        <taxon>Micromonosporales</taxon>
        <taxon>Micromonosporaceae</taxon>
        <taxon>Catellatospora</taxon>
    </lineage>
</organism>
<evidence type="ECO:0000259" key="13">
    <source>
        <dbReference type="Pfam" id="PF00082"/>
    </source>
</evidence>
<feature type="active site" description="Charge relay system" evidence="10">
    <location>
        <position position="294"/>
    </location>
</feature>
<dbReference type="PANTHER" id="PTHR43806:SF11">
    <property type="entry name" value="CEREVISIN-RELATED"/>
    <property type="match status" value="1"/>
</dbReference>
<dbReference type="Gene3D" id="3.40.50.200">
    <property type="entry name" value="Peptidase S8/S53 domain"/>
    <property type="match status" value="1"/>
</dbReference>